<dbReference type="Proteomes" id="UP000051461">
    <property type="component" value="Unassembled WGS sequence"/>
</dbReference>
<dbReference type="Gene3D" id="3.40.50.150">
    <property type="entry name" value="Vaccinia Virus protein VP39"/>
    <property type="match status" value="1"/>
</dbReference>
<name>A0A0R1H6Z5_9LACO</name>
<dbReference type="InterPro" id="IPR003358">
    <property type="entry name" value="tRNA_(Gua-N-7)_MeTrfase_Trmb"/>
</dbReference>
<accession>A0A0R1H6Z5</accession>
<comment type="catalytic activity">
    <reaction evidence="1 9">
        <text>guanosine(46) in tRNA + S-adenosyl-L-methionine = N(7)-methylguanosine(46) in tRNA + S-adenosyl-L-homocysteine</text>
        <dbReference type="Rhea" id="RHEA:42708"/>
        <dbReference type="Rhea" id="RHEA-COMP:10188"/>
        <dbReference type="Rhea" id="RHEA-COMP:10189"/>
        <dbReference type="ChEBI" id="CHEBI:57856"/>
        <dbReference type="ChEBI" id="CHEBI:59789"/>
        <dbReference type="ChEBI" id="CHEBI:74269"/>
        <dbReference type="ChEBI" id="CHEBI:74480"/>
        <dbReference type="EC" id="2.1.1.33"/>
    </reaction>
</comment>
<evidence type="ECO:0000256" key="4">
    <source>
        <dbReference type="ARBA" id="ARBA00022679"/>
    </source>
</evidence>
<dbReference type="EC" id="2.1.1.33" evidence="9"/>
<evidence type="ECO:0000256" key="5">
    <source>
        <dbReference type="ARBA" id="ARBA00022691"/>
    </source>
</evidence>
<comment type="function">
    <text evidence="2 9">Catalyzes the formation of N(7)-methylguanine at position 46 (m7G46) in tRNA.</text>
</comment>
<evidence type="ECO:0000256" key="8">
    <source>
        <dbReference type="ARBA" id="ARBA00060767"/>
    </source>
</evidence>
<dbReference type="FunFam" id="3.40.50.150:FF:000035">
    <property type="entry name" value="tRNA (guanine-N(7)-)-methyltransferase"/>
    <property type="match status" value="1"/>
</dbReference>
<dbReference type="PATRIC" id="fig|1423726.3.peg.960"/>
<dbReference type="InterPro" id="IPR029063">
    <property type="entry name" value="SAM-dependent_MTases_sf"/>
</dbReference>
<evidence type="ECO:0000256" key="7">
    <source>
        <dbReference type="ARBA" id="ARBA00060552"/>
    </source>
</evidence>
<keyword evidence="5 9" id="KW-0949">S-adenosyl-L-methionine</keyword>
<keyword evidence="3 9" id="KW-0489">Methyltransferase</keyword>
<evidence type="ECO:0000256" key="9">
    <source>
        <dbReference type="HAMAP-Rule" id="MF_01057"/>
    </source>
</evidence>
<dbReference type="SUPFAM" id="SSF53335">
    <property type="entry name" value="S-adenosyl-L-methionine-dependent methyltransferases"/>
    <property type="match status" value="1"/>
</dbReference>
<dbReference type="NCBIfam" id="NF001080">
    <property type="entry name" value="PRK00121.2-2"/>
    <property type="match status" value="1"/>
</dbReference>
<proteinExistence type="inferred from homology"/>
<dbReference type="CDD" id="cd02440">
    <property type="entry name" value="AdoMet_MTases"/>
    <property type="match status" value="1"/>
</dbReference>
<keyword evidence="11" id="KW-1185">Reference proteome</keyword>
<dbReference type="GO" id="GO:0008176">
    <property type="term" value="F:tRNA (guanine(46)-N7)-methyltransferase activity"/>
    <property type="evidence" value="ECO:0007669"/>
    <property type="project" value="UniProtKB-UniRule"/>
</dbReference>
<dbReference type="PANTHER" id="PTHR23417:SF14">
    <property type="entry name" value="PENTACOTRIPEPTIDE-REPEAT REGION OF PRORP DOMAIN-CONTAINING PROTEIN"/>
    <property type="match status" value="1"/>
</dbReference>
<feature type="binding site" evidence="9">
    <location>
        <position position="158"/>
    </location>
    <ligand>
        <name>substrate</name>
    </ligand>
</feature>
<feature type="binding site" evidence="9">
    <location>
        <position position="73"/>
    </location>
    <ligand>
        <name>S-adenosyl-L-methionine</name>
        <dbReference type="ChEBI" id="CHEBI:59789"/>
    </ligand>
</feature>
<comment type="similarity">
    <text evidence="8 9">Belongs to the class I-like SAM-binding methyltransferase superfamily. TrmB family.</text>
</comment>
<comment type="caution">
    <text evidence="9">Lacks conserved residue(s) required for the propagation of feature annotation.</text>
</comment>
<dbReference type="STRING" id="1423726.FC07_GL000929"/>
<dbReference type="NCBIfam" id="TIGR00091">
    <property type="entry name" value="tRNA (guanosine(46)-N7)-methyltransferase TrmB"/>
    <property type="match status" value="1"/>
</dbReference>
<evidence type="ECO:0000256" key="1">
    <source>
        <dbReference type="ARBA" id="ARBA00000142"/>
    </source>
</evidence>
<feature type="binding site" evidence="9">
    <location>
        <position position="48"/>
    </location>
    <ligand>
        <name>S-adenosyl-L-methionine</name>
        <dbReference type="ChEBI" id="CHEBI:59789"/>
    </ligand>
</feature>
<dbReference type="GO" id="GO:0043527">
    <property type="term" value="C:tRNA methyltransferase complex"/>
    <property type="evidence" value="ECO:0007669"/>
    <property type="project" value="TreeGrafter"/>
</dbReference>
<evidence type="ECO:0000256" key="2">
    <source>
        <dbReference type="ARBA" id="ARBA00003015"/>
    </source>
</evidence>
<keyword evidence="4 9" id="KW-0808">Transferase</keyword>
<feature type="binding site" evidence="9">
    <location>
        <position position="122"/>
    </location>
    <ligand>
        <name>S-adenosyl-L-methionine</name>
        <dbReference type="ChEBI" id="CHEBI:59789"/>
    </ligand>
</feature>
<dbReference type="AlphaFoldDB" id="A0A0R1H6Z5"/>
<dbReference type="EMBL" id="AZDA01000015">
    <property type="protein sequence ID" value="KRK40371.1"/>
    <property type="molecule type" value="Genomic_DNA"/>
</dbReference>
<protein>
    <recommendedName>
        <fullName evidence="9">tRNA (guanine-N(7)-)-methyltransferase</fullName>
        <ecNumber evidence="9">2.1.1.33</ecNumber>
    </recommendedName>
    <alternativeName>
        <fullName evidence="9">tRNA (guanine(46)-N(7))-methyltransferase</fullName>
    </alternativeName>
    <alternativeName>
        <fullName evidence="9">tRNA(m7G46)-methyltransferase</fullName>
    </alternativeName>
</protein>
<dbReference type="UniPathway" id="UPA00989"/>
<dbReference type="PANTHER" id="PTHR23417">
    <property type="entry name" value="3-DEOXY-D-MANNO-OCTULOSONIC-ACID TRANSFERASE/TRNA GUANINE-N 7 - -METHYLTRANSFERASE"/>
    <property type="match status" value="1"/>
</dbReference>
<dbReference type="InterPro" id="IPR055361">
    <property type="entry name" value="tRNA_methyltr_TrmB_bact"/>
</dbReference>
<evidence type="ECO:0000256" key="3">
    <source>
        <dbReference type="ARBA" id="ARBA00022603"/>
    </source>
</evidence>
<keyword evidence="6 9" id="KW-0819">tRNA processing</keyword>
<evidence type="ECO:0000313" key="10">
    <source>
        <dbReference type="EMBL" id="KRK40371.1"/>
    </source>
</evidence>
<evidence type="ECO:0000256" key="6">
    <source>
        <dbReference type="ARBA" id="ARBA00022694"/>
    </source>
</evidence>
<feature type="binding site" evidence="9">
    <location>
        <position position="100"/>
    </location>
    <ligand>
        <name>S-adenosyl-L-methionine</name>
        <dbReference type="ChEBI" id="CHEBI:59789"/>
    </ligand>
</feature>
<dbReference type="HAMAP" id="MF_01057">
    <property type="entry name" value="tRNA_methyltr_TrmB"/>
    <property type="match status" value="1"/>
</dbReference>
<sequence>MELKMRLRNKPRAAGEIAAHPEWITITPEDHKGQWQTKFAQPQPLCVEVGSGKGQFIIEMAKAHPDKNFIGIELQPSVIIMILERQMVAQLPNLFLIQANGNRLTDFFAPAEVAELYLNFSDPWPKTRHAKRRLTHANFLKMYEIVLQPAGLFQFKTDNRGLFEFSLQSFNAYGMVFDDLSLDLHHSAQNETNIETEYEHRFSQMGHPIYYIQAHFKTTD</sequence>
<organism evidence="10 11">
    <name type="scientific">Loigolactobacillus bifermentans DSM 20003</name>
    <dbReference type="NCBI Taxonomy" id="1423726"/>
    <lineage>
        <taxon>Bacteria</taxon>
        <taxon>Bacillati</taxon>
        <taxon>Bacillota</taxon>
        <taxon>Bacilli</taxon>
        <taxon>Lactobacillales</taxon>
        <taxon>Lactobacillaceae</taxon>
        <taxon>Loigolactobacillus</taxon>
    </lineage>
</organism>
<gene>
    <name evidence="9" type="primary">trmB</name>
    <name evidence="10" type="ORF">FC07_GL000929</name>
</gene>
<feature type="binding site" evidence="9">
    <location>
        <position position="126"/>
    </location>
    <ligand>
        <name>substrate</name>
    </ligand>
</feature>
<dbReference type="Pfam" id="PF02390">
    <property type="entry name" value="Methyltransf_4"/>
    <property type="match status" value="1"/>
</dbReference>
<dbReference type="PROSITE" id="PS51625">
    <property type="entry name" value="SAM_MT_TRMB"/>
    <property type="match status" value="1"/>
</dbReference>
<comment type="caution">
    <text evidence="10">The sequence shown here is derived from an EMBL/GenBank/DDBJ whole genome shotgun (WGS) entry which is preliminary data.</text>
</comment>
<reference evidence="10 11" key="1">
    <citation type="journal article" date="2015" name="Genome Announc.">
        <title>Expanding the biotechnology potential of lactobacilli through comparative genomics of 213 strains and associated genera.</title>
        <authorList>
            <person name="Sun Z."/>
            <person name="Harris H.M."/>
            <person name="McCann A."/>
            <person name="Guo C."/>
            <person name="Argimon S."/>
            <person name="Zhang W."/>
            <person name="Yang X."/>
            <person name="Jeffery I.B."/>
            <person name="Cooney J.C."/>
            <person name="Kagawa T.F."/>
            <person name="Liu W."/>
            <person name="Song Y."/>
            <person name="Salvetti E."/>
            <person name="Wrobel A."/>
            <person name="Rasinkangas P."/>
            <person name="Parkhill J."/>
            <person name="Rea M.C."/>
            <person name="O'Sullivan O."/>
            <person name="Ritari J."/>
            <person name="Douillard F.P."/>
            <person name="Paul Ross R."/>
            <person name="Yang R."/>
            <person name="Briner A.E."/>
            <person name="Felis G.E."/>
            <person name="de Vos W.M."/>
            <person name="Barrangou R."/>
            <person name="Klaenhammer T.R."/>
            <person name="Caufield P.W."/>
            <person name="Cui Y."/>
            <person name="Zhang H."/>
            <person name="O'Toole P.W."/>
        </authorList>
    </citation>
    <scope>NUCLEOTIDE SEQUENCE [LARGE SCALE GENOMIC DNA]</scope>
    <source>
        <strain evidence="10 11">DSM 20003</strain>
    </source>
</reference>
<evidence type="ECO:0000313" key="11">
    <source>
        <dbReference type="Proteomes" id="UP000051461"/>
    </source>
</evidence>
<feature type="binding site" evidence="9">
    <location>
        <begin position="196"/>
        <end position="199"/>
    </location>
    <ligand>
        <name>substrate</name>
    </ligand>
</feature>
<comment type="pathway">
    <text evidence="7 9">tRNA modification; N(7)-methylguanine-tRNA biosynthesis.</text>
</comment>